<organism evidence="3 4">
    <name type="scientific">Apolygus lucorum</name>
    <name type="common">Small green plant bug</name>
    <name type="synonym">Lygocoris lucorum</name>
    <dbReference type="NCBI Taxonomy" id="248454"/>
    <lineage>
        <taxon>Eukaryota</taxon>
        <taxon>Metazoa</taxon>
        <taxon>Ecdysozoa</taxon>
        <taxon>Arthropoda</taxon>
        <taxon>Hexapoda</taxon>
        <taxon>Insecta</taxon>
        <taxon>Pterygota</taxon>
        <taxon>Neoptera</taxon>
        <taxon>Paraneoptera</taxon>
        <taxon>Hemiptera</taxon>
        <taxon>Heteroptera</taxon>
        <taxon>Panheteroptera</taxon>
        <taxon>Cimicomorpha</taxon>
        <taxon>Miridae</taxon>
        <taxon>Mirini</taxon>
        <taxon>Apolygus</taxon>
    </lineage>
</organism>
<evidence type="ECO:0000259" key="2">
    <source>
        <dbReference type="Pfam" id="PF03732"/>
    </source>
</evidence>
<dbReference type="EMBL" id="WIXP02000001">
    <property type="protein sequence ID" value="KAF6216963.1"/>
    <property type="molecule type" value="Genomic_DNA"/>
</dbReference>
<dbReference type="Pfam" id="PF03732">
    <property type="entry name" value="Retrotrans_gag"/>
    <property type="match status" value="1"/>
</dbReference>
<dbReference type="AlphaFoldDB" id="A0A6A4IK54"/>
<evidence type="ECO:0000313" key="3">
    <source>
        <dbReference type="EMBL" id="KAF6216963.1"/>
    </source>
</evidence>
<reference evidence="3" key="1">
    <citation type="journal article" date="2021" name="Mol. Ecol. Resour.">
        <title>Apolygus lucorum genome provides insights into omnivorousness and mesophyll feeding.</title>
        <authorList>
            <person name="Liu Y."/>
            <person name="Liu H."/>
            <person name="Wang H."/>
            <person name="Huang T."/>
            <person name="Liu B."/>
            <person name="Yang B."/>
            <person name="Yin L."/>
            <person name="Li B."/>
            <person name="Zhang Y."/>
            <person name="Zhang S."/>
            <person name="Jiang F."/>
            <person name="Zhang X."/>
            <person name="Ren Y."/>
            <person name="Wang B."/>
            <person name="Wang S."/>
            <person name="Lu Y."/>
            <person name="Wu K."/>
            <person name="Fan W."/>
            <person name="Wang G."/>
        </authorList>
    </citation>
    <scope>NUCLEOTIDE SEQUENCE</scope>
    <source>
        <strain evidence="3">12Hb</strain>
    </source>
</reference>
<dbReference type="OrthoDB" id="425619at2759"/>
<dbReference type="PANTHER" id="PTHR45823">
    <property type="entry name" value="T-SNARE COILED-COIL HOMOLOGY DOMAIN-CONTAINING PROTEIN"/>
    <property type="match status" value="1"/>
</dbReference>
<comment type="caution">
    <text evidence="3">The sequence shown here is derived from an EMBL/GenBank/DDBJ whole genome shotgun (WGS) entry which is preliminary data.</text>
</comment>
<evidence type="ECO:0000313" key="4">
    <source>
        <dbReference type="Proteomes" id="UP000466442"/>
    </source>
</evidence>
<protein>
    <recommendedName>
        <fullName evidence="2">Retrotransposon gag domain-containing protein</fullName>
    </recommendedName>
</protein>
<sequence>MSTRSGVHVRRDGKEVEEDVLLPCEETLGDGSELRPDERDQEPCSEQRVPQPRGELLNNIEIRNIIGNEVGEQVNECMRELRDALHEDLKKELVAAMRLISPSIQPGTSQPVTSRQTELQPVSRVWKPRVFDGSADWRAYIRQFEAISLSNGWSDQQKAMGLAAALSGPALTTLNEMPSQYVYDDLVAALEDRYGIHNQPELCLALLQNRSQLPSEDIATYHQEVKELARKAGLDSKRDGEVASYFFKGLRDPKLREWVTNVWPASSKTGLTDALVLTLRMQIAGKASSVRCATVDEELKVKTGQLYQVTQPPGPRLCWRCDSPDHVISNCPTRRRQQRANSNQQASGNANQSA</sequence>
<feature type="compositionally biased region" description="Low complexity" evidence="1">
    <location>
        <begin position="339"/>
        <end position="354"/>
    </location>
</feature>
<feature type="region of interest" description="Disordered" evidence="1">
    <location>
        <begin position="333"/>
        <end position="354"/>
    </location>
</feature>
<dbReference type="Proteomes" id="UP000466442">
    <property type="component" value="Linkage Group LG1"/>
</dbReference>
<proteinExistence type="predicted"/>
<feature type="domain" description="Retrotransposon gag" evidence="2">
    <location>
        <begin position="165"/>
        <end position="252"/>
    </location>
</feature>
<keyword evidence="4" id="KW-1185">Reference proteome</keyword>
<feature type="region of interest" description="Disordered" evidence="1">
    <location>
        <begin position="1"/>
        <end position="53"/>
    </location>
</feature>
<name>A0A6A4IK54_APOLU</name>
<dbReference type="Gene3D" id="4.10.60.10">
    <property type="entry name" value="Zinc finger, CCHC-type"/>
    <property type="match status" value="1"/>
</dbReference>
<feature type="compositionally biased region" description="Basic and acidic residues" evidence="1">
    <location>
        <begin position="32"/>
        <end position="42"/>
    </location>
</feature>
<dbReference type="InterPro" id="IPR005162">
    <property type="entry name" value="Retrotrans_gag_dom"/>
</dbReference>
<dbReference type="PANTHER" id="PTHR45823:SF1">
    <property type="entry name" value="T-SNARE COILED-COIL HOMOLOGY DOMAIN-CONTAINING PROTEIN"/>
    <property type="match status" value="1"/>
</dbReference>
<gene>
    <name evidence="3" type="ORF">GE061_001314</name>
</gene>
<accession>A0A6A4IK54</accession>
<evidence type="ECO:0000256" key="1">
    <source>
        <dbReference type="SAM" id="MobiDB-lite"/>
    </source>
</evidence>